<evidence type="ECO:0000256" key="4">
    <source>
        <dbReference type="ARBA" id="ARBA00023253"/>
    </source>
</evidence>
<dbReference type="EMBL" id="CM029040">
    <property type="protein sequence ID" value="KAG2635959.1"/>
    <property type="molecule type" value="Genomic_DNA"/>
</dbReference>
<dbReference type="InterPro" id="IPR024709">
    <property type="entry name" value="FucosylTrfase_pln"/>
</dbReference>
<keyword evidence="8" id="KW-1185">Reference proteome</keyword>
<reference evidence="7" key="1">
    <citation type="submission" date="2020-05" db="EMBL/GenBank/DDBJ databases">
        <title>WGS assembly of Panicum virgatum.</title>
        <authorList>
            <person name="Lovell J.T."/>
            <person name="Jenkins J."/>
            <person name="Shu S."/>
            <person name="Juenger T.E."/>
            <person name="Schmutz J."/>
        </authorList>
    </citation>
    <scope>NUCLEOTIDE SEQUENCE</scope>
    <source>
        <strain evidence="7">AP13</strain>
    </source>
</reference>
<dbReference type="Pfam" id="PF10250">
    <property type="entry name" value="O-FucT"/>
    <property type="match status" value="1"/>
</dbReference>
<name>A0A8T0VX23_PANVG</name>
<dbReference type="InterPro" id="IPR019378">
    <property type="entry name" value="GDP-Fuc_O-FucTrfase"/>
</dbReference>
<proteinExistence type="inferred from homology"/>
<dbReference type="GO" id="GO:0006004">
    <property type="term" value="P:fucose metabolic process"/>
    <property type="evidence" value="ECO:0007669"/>
    <property type="project" value="UniProtKB-KW"/>
</dbReference>
<keyword evidence="3" id="KW-0808">Transferase</keyword>
<protein>
    <recommendedName>
        <fullName evidence="6">O-fucosyltransferase family protein</fullName>
    </recommendedName>
</protein>
<dbReference type="GO" id="GO:0016757">
    <property type="term" value="F:glycosyltransferase activity"/>
    <property type="evidence" value="ECO:0007669"/>
    <property type="project" value="UniProtKB-KW"/>
</dbReference>
<dbReference type="AlphaFoldDB" id="A0A8T0VX23"/>
<comment type="caution">
    <text evidence="7">The sequence shown here is derived from an EMBL/GenBank/DDBJ whole genome shotgun (WGS) entry which is preliminary data.</text>
</comment>
<keyword evidence="2" id="KW-0328">Glycosyltransferase</keyword>
<accession>A0A8T0VX23</accession>
<sequence>MPAGQSATSQPNPKPKAKATALVQEPEAAVPIFTRAEPAPPRAERACLALSPSHVPCRWRLACFFYPPHPPPLHSTPPPCFRQPWRLGSAGSDAMAVDPRQVVAGFLTLSMFVMLGNMIKHDHFSSPGTELGLGATGAEFNTMKLDDNAELNNINTSGVESLIDTNEEVKPCWTKPSPKTQPSNGFVTFSLTMGPEYHISQITDAVVVARYLGATLVLPDIRGNELGNKRKFQDMYNVDKFMRSLDGVVEVIEELPDEVSAKKPAVIRVPNRVTESFITDTIQPIFQTNNYLRLAIIFSSVSLRPRETNNKDLDATACLAMFSGLELKHEYSEVARKMSDKLKEISKKSDGKVLAIDLRSDLLEKKGCKTTRGARRKGCYNADEVLGFLRNVGFSANTTIYLTETRWHEGLNDLKEEFPNTYTKDDIIPAKNKGEFLKASNSDLARALDLEICSQSDVFIPAIAGLFYGHVTGKRIASGHTQILVPSQSSALTQASDFISTYISNKNHLAYKCYC</sequence>
<evidence type="ECO:0000256" key="6">
    <source>
        <dbReference type="ARBA" id="ARBA00030350"/>
    </source>
</evidence>
<dbReference type="PANTHER" id="PTHR31288">
    <property type="entry name" value="O-FUCOSYLTRANSFERASE FAMILY PROTEIN"/>
    <property type="match status" value="1"/>
</dbReference>
<keyword evidence="4" id="KW-0294">Fucose metabolism</keyword>
<evidence type="ECO:0000256" key="3">
    <source>
        <dbReference type="ARBA" id="ARBA00022679"/>
    </source>
</evidence>
<dbReference type="PANTHER" id="PTHR31288:SF5">
    <property type="entry name" value="PROTEIN MANNAN SYNTHESIS-RELATED 1"/>
    <property type="match status" value="1"/>
</dbReference>
<evidence type="ECO:0000256" key="2">
    <source>
        <dbReference type="ARBA" id="ARBA00022676"/>
    </source>
</evidence>
<evidence type="ECO:0000313" key="8">
    <source>
        <dbReference type="Proteomes" id="UP000823388"/>
    </source>
</evidence>
<evidence type="ECO:0000313" key="7">
    <source>
        <dbReference type="EMBL" id="KAG2635959.1"/>
    </source>
</evidence>
<comment type="similarity">
    <text evidence="1">Belongs to the glycosyltransferase GT106 family.</text>
</comment>
<keyword evidence="5" id="KW-0119">Carbohydrate metabolism</keyword>
<gene>
    <name evidence="7" type="ORF">PVAP13_2NG408700</name>
</gene>
<evidence type="ECO:0000256" key="1">
    <source>
        <dbReference type="ARBA" id="ARBA00007737"/>
    </source>
</evidence>
<dbReference type="Proteomes" id="UP000823388">
    <property type="component" value="Chromosome 2N"/>
</dbReference>
<organism evidence="7 8">
    <name type="scientific">Panicum virgatum</name>
    <name type="common">Blackwell switchgrass</name>
    <dbReference type="NCBI Taxonomy" id="38727"/>
    <lineage>
        <taxon>Eukaryota</taxon>
        <taxon>Viridiplantae</taxon>
        <taxon>Streptophyta</taxon>
        <taxon>Embryophyta</taxon>
        <taxon>Tracheophyta</taxon>
        <taxon>Spermatophyta</taxon>
        <taxon>Magnoliopsida</taxon>
        <taxon>Liliopsida</taxon>
        <taxon>Poales</taxon>
        <taxon>Poaceae</taxon>
        <taxon>PACMAD clade</taxon>
        <taxon>Panicoideae</taxon>
        <taxon>Panicodae</taxon>
        <taxon>Paniceae</taxon>
        <taxon>Panicinae</taxon>
        <taxon>Panicum</taxon>
        <taxon>Panicum sect. Hiantes</taxon>
    </lineage>
</organism>
<evidence type="ECO:0000256" key="5">
    <source>
        <dbReference type="ARBA" id="ARBA00023277"/>
    </source>
</evidence>